<accession>A0A5B7FE04</accession>
<dbReference type="AlphaFoldDB" id="A0A5B7FE04"/>
<name>A0A5B7FE04_PORTR</name>
<keyword evidence="3" id="KW-1185">Reference proteome</keyword>
<protein>
    <submittedName>
        <fullName evidence="2">Uncharacterized protein</fullName>
    </submittedName>
</protein>
<proteinExistence type="predicted"/>
<comment type="caution">
    <text evidence="2">The sequence shown here is derived from an EMBL/GenBank/DDBJ whole genome shotgun (WGS) entry which is preliminary data.</text>
</comment>
<evidence type="ECO:0000313" key="2">
    <source>
        <dbReference type="EMBL" id="MPC43787.1"/>
    </source>
</evidence>
<gene>
    <name evidence="2" type="ORF">E2C01_037439</name>
</gene>
<organism evidence="2 3">
    <name type="scientific">Portunus trituberculatus</name>
    <name type="common">Swimming crab</name>
    <name type="synonym">Neptunus trituberculatus</name>
    <dbReference type="NCBI Taxonomy" id="210409"/>
    <lineage>
        <taxon>Eukaryota</taxon>
        <taxon>Metazoa</taxon>
        <taxon>Ecdysozoa</taxon>
        <taxon>Arthropoda</taxon>
        <taxon>Crustacea</taxon>
        <taxon>Multicrustacea</taxon>
        <taxon>Malacostraca</taxon>
        <taxon>Eumalacostraca</taxon>
        <taxon>Eucarida</taxon>
        <taxon>Decapoda</taxon>
        <taxon>Pleocyemata</taxon>
        <taxon>Brachyura</taxon>
        <taxon>Eubrachyura</taxon>
        <taxon>Portunoidea</taxon>
        <taxon>Portunidae</taxon>
        <taxon>Portuninae</taxon>
        <taxon>Portunus</taxon>
    </lineage>
</organism>
<dbReference type="Proteomes" id="UP000324222">
    <property type="component" value="Unassembled WGS sequence"/>
</dbReference>
<sequence>MSRPIETHPTAHASSPSKSRSISCPCSVSRCISFYSCGGCCNLAEEMANGGRHLENGRDHYFHYPSVDIHPCPGSPCTDLIAKLPPLEGSPNRGHPVMDGWVSRLGCFGRGGSQLCRGQTFASCGAMMFLAGLLPYL</sequence>
<feature type="region of interest" description="Disordered" evidence="1">
    <location>
        <begin position="1"/>
        <end position="22"/>
    </location>
</feature>
<reference evidence="2 3" key="1">
    <citation type="submission" date="2019-05" db="EMBL/GenBank/DDBJ databases">
        <title>Another draft genome of Portunus trituberculatus and its Hox gene families provides insights of decapod evolution.</title>
        <authorList>
            <person name="Jeong J.-H."/>
            <person name="Song I."/>
            <person name="Kim S."/>
            <person name="Choi T."/>
            <person name="Kim D."/>
            <person name="Ryu S."/>
            <person name="Kim W."/>
        </authorList>
    </citation>
    <scope>NUCLEOTIDE SEQUENCE [LARGE SCALE GENOMIC DNA]</scope>
    <source>
        <tissue evidence="2">Muscle</tissue>
    </source>
</reference>
<dbReference type="EMBL" id="VSRR010005991">
    <property type="protein sequence ID" value="MPC43787.1"/>
    <property type="molecule type" value="Genomic_DNA"/>
</dbReference>
<evidence type="ECO:0000313" key="3">
    <source>
        <dbReference type="Proteomes" id="UP000324222"/>
    </source>
</evidence>
<evidence type="ECO:0000256" key="1">
    <source>
        <dbReference type="SAM" id="MobiDB-lite"/>
    </source>
</evidence>